<evidence type="ECO:0000256" key="1">
    <source>
        <dbReference type="ARBA" id="ARBA00004173"/>
    </source>
</evidence>
<evidence type="ECO:0000313" key="5">
    <source>
        <dbReference type="EMBL" id="VAX31855.1"/>
    </source>
</evidence>
<dbReference type="GO" id="GO:0035243">
    <property type="term" value="F:protein-arginine omega-N symmetric methyltransferase activity"/>
    <property type="evidence" value="ECO:0007669"/>
    <property type="project" value="TreeGrafter"/>
</dbReference>
<dbReference type="AlphaFoldDB" id="A0A3B1DJJ2"/>
<gene>
    <name evidence="5" type="ORF">MNBD_NITROSPIRAE01-1364</name>
</gene>
<name>A0A3B1DJJ2_9ZZZZ</name>
<dbReference type="GO" id="GO:0005739">
    <property type="term" value="C:mitochondrion"/>
    <property type="evidence" value="ECO:0007669"/>
    <property type="project" value="UniProtKB-SubCell"/>
</dbReference>
<dbReference type="GO" id="GO:0032259">
    <property type="term" value="P:methylation"/>
    <property type="evidence" value="ECO:0007669"/>
    <property type="project" value="UniProtKB-KW"/>
</dbReference>
<sequence length="378" mass="42656">MSKLELVHIIREKITKDGPIPFADFMAFALYHPKYGYYSSPGEKIGWEGDFYTSTNVHPIFGTLIARQIIQMAEAFADDPFTIVEVGAGLGTLCRDILVTIAKENPVCYEHCRYMIIEKSGFLKEKQKKRLNPLFPGHISWSNQIPKNLVGIVLSNELLDAFPVHRLTLGEGKVQEIYVDWEKDTFVERLQKPCKPALTAYVEEVGLPLDKTYQLEINLSSRDWITSVGEALSKGFVLTIDYGFPVEALYHPRKPNGTFLCYHKHKTNEDPYQHIGEQDMTAHIDFSAIIASGEKVGLKSCGLTNQMHFLMGLGITQAMEASGQKMHTCKEAEKEFLAMKQLMNPNGMGKTFKVLIQSKKIPDEIKLDGLQFKAFGEI</sequence>
<protein>
    <submittedName>
        <fullName evidence="5">SAM-dependent methyltransferase, MidA</fullName>
    </submittedName>
</protein>
<evidence type="ECO:0000256" key="2">
    <source>
        <dbReference type="ARBA" id="ARBA00022603"/>
    </source>
</evidence>
<dbReference type="PANTHER" id="PTHR12049:SF7">
    <property type="entry name" value="PROTEIN ARGININE METHYLTRANSFERASE NDUFAF7, MITOCHONDRIAL"/>
    <property type="match status" value="1"/>
</dbReference>
<dbReference type="Pfam" id="PF02636">
    <property type="entry name" value="Methyltransf_28"/>
    <property type="match status" value="1"/>
</dbReference>
<dbReference type="PANTHER" id="PTHR12049">
    <property type="entry name" value="PROTEIN ARGININE METHYLTRANSFERASE NDUFAF7, MITOCHONDRIAL"/>
    <property type="match status" value="1"/>
</dbReference>
<dbReference type="SUPFAM" id="SSF53335">
    <property type="entry name" value="S-adenosyl-L-methionine-dependent methyltransferases"/>
    <property type="match status" value="1"/>
</dbReference>
<dbReference type="InterPro" id="IPR003788">
    <property type="entry name" value="NDUFAF7"/>
</dbReference>
<accession>A0A3B1DJJ2</accession>
<dbReference type="Gene3D" id="3.40.50.12710">
    <property type="match status" value="1"/>
</dbReference>
<keyword evidence="3 5" id="KW-0808">Transferase</keyword>
<comment type="subcellular location">
    <subcellularLocation>
        <location evidence="1">Mitochondrion</location>
    </subcellularLocation>
</comment>
<evidence type="ECO:0000256" key="4">
    <source>
        <dbReference type="ARBA" id="ARBA00023128"/>
    </source>
</evidence>
<dbReference type="InterPro" id="IPR038375">
    <property type="entry name" value="NDUFAF7_sf"/>
</dbReference>
<dbReference type="InterPro" id="IPR029063">
    <property type="entry name" value="SAM-dependent_MTases_sf"/>
</dbReference>
<organism evidence="5">
    <name type="scientific">hydrothermal vent metagenome</name>
    <dbReference type="NCBI Taxonomy" id="652676"/>
    <lineage>
        <taxon>unclassified sequences</taxon>
        <taxon>metagenomes</taxon>
        <taxon>ecological metagenomes</taxon>
    </lineage>
</organism>
<reference evidence="5" key="1">
    <citation type="submission" date="2018-06" db="EMBL/GenBank/DDBJ databases">
        <authorList>
            <person name="Zhirakovskaya E."/>
        </authorList>
    </citation>
    <scope>NUCLEOTIDE SEQUENCE</scope>
</reference>
<keyword evidence="4" id="KW-0496">Mitochondrion</keyword>
<proteinExistence type="predicted"/>
<keyword evidence="2 5" id="KW-0489">Methyltransferase</keyword>
<evidence type="ECO:0000256" key="3">
    <source>
        <dbReference type="ARBA" id="ARBA00022679"/>
    </source>
</evidence>
<dbReference type="EMBL" id="UOGF01000079">
    <property type="protein sequence ID" value="VAX31855.1"/>
    <property type="molecule type" value="Genomic_DNA"/>
</dbReference>